<organism evidence="2 3">
    <name type="scientific">Momordica charantia</name>
    <name type="common">Bitter gourd</name>
    <name type="synonym">Balsam pear</name>
    <dbReference type="NCBI Taxonomy" id="3673"/>
    <lineage>
        <taxon>Eukaryota</taxon>
        <taxon>Viridiplantae</taxon>
        <taxon>Streptophyta</taxon>
        <taxon>Embryophyta</taxon>
        <taxon>Tracheophyta</taxon>
        <taxon>Spermatophyta</taxon>
        <taxon>Magnoliopsida</taxon>
        <taxon>eudicotyledons</taxon>
        <taxon>Gunneridae</taxon>
        <taxon>Pentapetalae</taxon>
        <taxon>rosids</taxon>
        <taxon>fabids</taxon>
        <taxon>Cucurbitales</taxon>
        <taxon>Cucurbitaceae</taxon>
        <taxon>Momordiceae</taxon>
        <taxon>Momordica</taxon>
    </lineage>
</organism>
<dbReference type="SUPFAM" id="SSF51905">
    <property type="entry name" value="FAD/NAD(P)-binding domain"/>
    <property type="match status" value="1"/>
</dbReference>
<dbReference type="GeneID" id="111004675"/>
<name>A0A6J1BPL9_MOMCH</name>
<dbReference type="SUPFAM" id="SSF54373">
    <property type="entry name" value="FAD-linked reductases, C-terminal domain"/>
    <property type="match status" value="1"/>
</dbReference>
<dbReference type="RefSeq" id="XP_022131481.1">
    <property type="nucleotide sequence ID" value="XM_022275789.1"/>
</dbReference>
<reference evidence="3" key="1">
    <citation type="submission" date="2025-08" db="UniProtKB">
        <authorList>
            <consortium name="RefSeq"/>
        </authorList>
    </citation>
    <scope>IDENTIFICATION</scope>
    <source>
        <strain evidence="3">OHB3-1</strain>
    </source>
</reference>
<sequence>MQENKGRPKAVVVGGSIAGISCAHALIKAGWEVQVLEKSTAPPTGCSTGAGLGLDPLSQRLLQSWLSRPELLFESTLPLATEKVNTLSNRAIVGGESKKGWVLTKDENLNFRAAHWADLHGLLYSELPPEIFLWGHIFLSLSKSDGKNSVKIVAKGVQTDEIVEIEGDLVVAADGCLSSIRHTFLPNFELRYSGYCVWRGVFDFLENENSETIMNIRKAYPEIGKCLYFDLASGTHIGLFEIPNKKINWIWFVNQQEPLLKARSMTMKANEEMVRKLHKQVDEIWVPEFARVVKETKHPFINVIYDSDPLKQLVWDNVVLVGEAAHPTTPHCARSTNMSILDAEVLGKCLKKWGVEYLETALAEYQSLRLPIVSGQVLHSRHVGLIKQGLALPNHERFDSMVVTTTENLQEIQIRNTPFLDDVPQVINLV</sequence>
<keyword evidence="2" id="KW-1185">Reference proteome</keyword>
<dbReference type="PRINTS" id="PR00420">
    <property type="entry name" value="RNGMNOXGNASE"/>
</dbReference>
<dbReference type="Proteomes" id="UP000504603">
    <property type="component" value="Unplaced"/>
</dbReference>
<dbReference type="GO" id="GO:0071949">
    <property type="term" value="F:FAD binding"/>
    <property type="evidence" value="ECO:0007669"/>
    <property type="project" value="InterPro"/>
</dbReference>
<feature type="domain" description="FAD-binding" evidence="1">
    <location>
        <begin position="145"/>
        <end position="374"/>
    </location>
</feature>
<dbReference type="Gene3D" id="3.50.50.60">
    <property type="entry name" value="FAD/NAD(P)-binding domain"/>
    <property type="match status" value="1"/>
</dbReference>
<dbReference type="OrthoDB" id="16820at2759"/>
<proteinExistence type="predicted"/>
<evidence type="ECO:0000313" key="2">
    <source>
        <dbReference type="Proteomes" id="UP000504603"/>
    </source>
</evidence>
<dbReference type="AlphaFoldDB" id="A0A6J1BPL9"/>
<dbReference type="PROSITE" id="PS51257">
    <property type="entry name" value="PROKAR_LIPOPROTEIN"/>
    <property type="match status" value="1"/>
</dbReference>
<evidence type="ECO:0000259" key="1">
    <source>
        <dbReference type="Pfam" id="PF01494"/>
    </source>
</evidence>
<dbReference type="PANTHER" id="PTHR47469">
    <property type="entry name" value="MONOOXYGENASE-LIKE"/>
    <property type="match status" value="1"/>
</dbReference>
<accession>A0A6J1BPL9</accession>
<gene>
    <name evidence="3" type="primary">LOC111004675</name>
</gene>
<dbReference type="InterPro" id="IPR053212">
    <property type="entry name" value="DHP_3-monooxygenase"/>
</dbReference>
<dbReference type="PANTHER" id="PTHR47469:SF2">
    <property type="entry name" value="OS06G0597600 PROTEIN"/>
    <property type="match status" value="1"/>
</dbReference>
<protein>
    <submittedName>
        <fullName evidence="3">Uncharacterized protein LOC111004675 isoform X1</fullName>
    </submittedName>
</protein>
<dbReference type="InterPro" id="IPR002938">
    <property type="entry name" value="FAD-bd"/>
</dbReference>
<dbReference type="InterPro" id="IPR036188">
    <property type="entry name" value="FAD/NAD-bd_sf"/>
</dbReference>
<dbReference type="Pfam" id="PF01494">
    <property type="entry name" value="FAD_binding_3"/>
    <property type="match status" value="1"/>
</dbReference>
<dbReference type="KEGG" id="mcha:111004675"/>
<evidence type="ECO:0000313" key="3">
    <source>
        <dbReference type="RefSeq" id="XP_022131481.1"/>
    </source>
</evidence>